<evidence type="ECO:0000313" key="1">
    <source>
        <dbReference type="EMBL" id="SOC43943.1"/>
    </source>
</evidence>
<name>A0A285UQB2_9STAP</name>
<organism evidence="1 2">
    <name type="scientific">Salinicoccus kekensis</name>
    <dbReference type="NCBI Taxonomy" id="714307"/>
    <lineage>
        <taxon>Bacteria</taxon>
        <taxon>Bacillati</taxon>
        <taxon>Bacillota</taxon>
        <taxon>Bacilli</taxon>
        <taxon>Bacillales</taxon>
        <taxon>Staphylococcaceae</taxon>
        <taxon>Salinicoccus</taxon>
    </lineage>
</organism>
<dbReference type="SUPFAM" id="SSF56601">
    <property type="entry name" value="beta-lactamase/transpeptidase-like"/>
    <property type="match status" value="1"/>
</dbReference>
<keyword evidence="2" id="KW-1185">Reference proteome</keyword>
<feature type="non-terminal residue" evidence="1">
    <location>
        <position position="1"/>
    </location>
</feature>
<protein>
    <recommendedName>
        <fullName evidence="3">Serine hydrolase</fullName>
    </recommendedName>
</protein>
<dbReference type="Gene3D" id="3.40.710.10">
    <property type="entry name" value="DD-peptidase/beta-lactamase superfamily"/>
    <property type="match status" value="1"/>
</dbReference>
<sequence>CVCHPQYPTVQFRPSFQYTGDLQSIYIYGTEPIGDIEKYNYIERTNPNYLEWKRDMVGENKYVTVFEIARGMMTYSANPNTDYLIDALGIENINATAKRITKKNHSTINPIGASVVIPYYLKDVKDVKETLVIETIKNYTEDQYNRIVNDVNKYLQYDNYDKEELQNYFPTIKEQEVWSNNSPKSTAKDYGDILNNFDNILSNTDSKELIKKLLSFKKTDSYFFYGKSGKTVNIINRAVRVEQEFNDMTIVFLAHNLTEYERIKADNNLDSFVQNIVDGIYTFKKNS</sequence>
<reference evidence="2" key="1">
    <citation type="submission" date="2017-08" db="EMBL/GenBank/DDBJ databases">
        <authorList>
            <person name="Varghese N."/>
            <person name="Submissions S."/>
        </authorList>
    </citation>
    <scope>NUCLEOTIDE SEQUENCE [LARGE SCALE GENOMIC DNA]</scope>
    <source>
        <strain evidence="2">DSM 23173</strain>
    </source>
</reference>
<gene>
    <name evidence="1" type="ORF">SAMN05878391_2195</name>
</gene>
<dbReference type="AlphaFoldDB" id="A0A285UQB2"/>
<evidence type="ECO:0008006" key="3">
    <source>
        <dbReference type="Google" id="ProtNLM"/>
    </source>
</evidence>
<dbReference type="Proteomes" id="UP000219412">
    <property type="component" value="Unassembled WGS sequence"/>
</dbReference>
<evidence type="ECO:0000313" key="2">
    <source>
        <dbReference type="Proteomes" id="UP000219412"/>
    </source>
</evidence>
<dbReference type="EMBL" id="OBQF01000005">
    <property type="protein sequence ID" value="SOC43943.1"/>
    <property type="molecule type" value="Genomic_DNA"/>
</dbReference>
<dbReference type="InterPro" id="IPR012338">
    <property type="entry name" value="Beta-lactam/transpept-like"/>
</dbReference>
<accession>A0A285UQB2</accession>
<proteinExistence type="predicted"/>